<evidence type="ECO:0000256" key="1">
    <source>
        <dbReference type="SAM" id="MobiDB-lite"/>
    </source>
</evidence>
<keyword evidence="3" id="KW-1185">Reference proteome</keyword>
<feature type="region of interest" description="Disordered" evidence="1">
    <location>
        <begin position="1"/>
        <end position="54"/>
    </location>
</feature>
<organism evidence="2 3">
    <name type="scientific">Cephalotrichum gorgonifer</name>
    <dbReference type="NCBI Taxonomy" id="2041049"/>
    <lineage>
        <taxon>Eukaryota</taxon>
        <taxon>Fungi</taxon>
        <taxon>Dikarya</taxon>
        <taxon>Ascomycota</taxon>
        <taxon>Pezizomycotina</taxon>
        <taxon>Sordariomycetes</taxon>
        <taxon>Hypocreomycetidae</taxon>
        <taxon>Microascales</taxon>
        <taxon>Microascaceae</taxon>
        <taxon>Cephalotrichum</taxon>
    </lineage>
</organism>
<protein>
    <submittedName>
        <fullName evidence="2">Uncharacterized protein</fullName>
    </submittedName>
</protein>
<sequence length="54" mass="6292">MTMKLPARYPSRRLYHPFSTDPLRKRAVLSPETSPPDPVAQEMQERNEDRAPAR</sequence>
<evidence type="ECO:0000313" key="3">
    <source>
        <dbReference type="Proteomes" id="UP001187682"/>
    </source>
</evidence>
<proteinExistence type="predicted"/>
<dbReference type="EMBL" id="ONZQ02000007">
    <property type="protein sequence ID" value="SPO03076.1"/>
    <property type="molecule type" value="Genomic_DNA"/>
</dbReference>
<comment type="caution">
    <text evidence="2">The sequence shown here is derived from an EMBL/GenBank/DDBJ whole genome shotgun (WGS) entry which is preliminary data.</text>
</comment>
<gene>
    <name evidence="2" type="ORF">DNG_05757</name>
</gene>
<reference evidence="2" key="1">
    <citation type="submission" date="2018-03" db="EMBL/GenBank/DDBJ databases">
        <authorList>
            <person name="Guldener U."/>
        </authorList>
    </citation>
    <scope>NUCLEOTIDE SEQUENCE</scope>
</reference>
<accession>A0AAE8SVS2</accession>
<feature type="compositionally biased region" description="Basic and acidic residues" evidence="1">
    <location>
        <begin position="43"/>
        <end position="54"/>
    </location>
</feature>
<evidence type="ECO:0000313" key="2">
    <source>
        <dbReference type="EMBL" id="SPO03076.1"/>
    </source>
</evidence>
<name>A0AAE8SVS2_9PEZI</name>
<dbReference type="AlphaFoldDB" id="A0AAE8SVS2"/>
<dbReference type="Proteomes" id="UP001187682">
    <property type="component" value="Unassembled WGS sequence"/>
</dbReference>